<dbReference type="HOGENOM" id="CLU_1747348_0_0_10"/>
<sequence>MRITKFYFMLLTIVATTVFVGCSDDDDSDTMAQVSVDGTVLFDDGDDFNGDVDGDFTGNGGSATRTFLWMNNLTTADYNSDITASAEGTFNMLVLDADGNTVLNRSLDGASEPDSFSGVTDAGASGIWSVTISLSSFNGDGSFSLSEGN</sequence>
<accession>A3XKG8</accession>
<organism evidence="2 3">
    <name type="scientific">Leeuwenhoekiella blandensis (strain CECT 7118 / CCUG 51940 / KCTC 22103 / MED217)</name>
    <name type="common">Flavobacterium sp. (strain MED217)</name>
    <dbReference type="NCBI Taxonomy" id="398720"/>
    <lineage>
        <taxon>Bacteria</taxon>
        <taxon>Pseudomonadati</taxon>
        <taxon>Bacteroidota</taxon>
        <taxon>Flavobacteriia</taxon>
        <taxon>Flavobacteriales</taxon>
        <taxon>Flavobacteriaceae</taxon>
        <taxon>Leeuwenhoekiella</taxon>
    </lineage>
</organism>
<evidence type="ECO:0000313" key="3">
    <source>
        <dbReference type="Proteomes" id="UP000001601"/>
    </source>
</evidence>
<feature type="chain" id="PRO_5002662945" evidence="1">
    <location>
        <begin position="21"/>
        <end position="149"/>
    </location>
</feature>
<name>A3XKG8_LEEBM</name>
<feature type="signal peptide" evidence="1">
    <location>
        <begin position="1"/>
        <end position="20"/>
    </location>
</feature>
<dbReference type="OrthoDB" id="979528at2"/>
<dbReference type="Proteomes" id="UP000001601">
    <property type="component" value="Unassembled WGS sequence"/>
</dbReference>
<gene>
    <name evidence="2" type="ORF">MED217_02380</name>
</gene>
<dbReference type="AlphaFoldDB" id="A3XKG8"/>
<dbReference type="PROSITE" id="PS51257">
    <property type="entry name" value="PROKAR_LIPOPROTEIN"/>
    <property type="match status" value="1"/>
</dbReference>
<proteinExistence type="predicted"/>
<evidence type="ECO:0000256" key="1">
    <source>
        <dbReference type="SAM" id="SignalP"/>
    </source>
</evidence>
<evidence type="ECO:0000313" key="2">
    <source>
        <dbReference type="EMBL" id="EAQ49960.1"/>
    </source>
</evidence>
<dbReference type="eggNOG" id="ENOG5032T1B">
    <property type="taxonomic scope" value="Bacteria"/>
</dbReference>
<protein>
    <submittedName>
        <fullName evidence="2">Uncharacterized protein</fullName>
    </submittedName>
</protein>
<reference evidence="2 3" key="1">
    <citation type="journal article" date="2007" name="Nature">
        <title>Light stimulates growth of proteorhodopsin-containing marine Flavobacteria.</title>
        <authorList>
            <person name="Gomez-Consarnau L."/>
            <person name="Gonzalez J.M."/>
            <person name="Coll-Llado M."/>
            <person name="Gourdon P."/>
            <person name="Pascher T."/>
            <person name="Neutze R."/>
            <person name="Pedros-Alio C."/>
            <person name="Pinhassi J."/>
        </authorList>
    </citation>
    <scope>NUCLEOTIDE SEQUENCE [LARGE SCALE GENOMIC DNA]</scope>
    <source>
        <strain evidence="2 3">MED217</strain>
    </source>
</reference>
<dbReference type="RefSeq" id="WP_009778869.1">
    <property type="nucleotide sequence ID" value="NZ_CH672395.1"/>
</dbReference>
<comment type="caution">
    <text evidence="2">The sequence shown here is derived from an EMBL/GenBank/DDBJ whole genome shotgun (WGS) entry which is preliminary data.</text>
</comment>
<keyword evidence="3" id="KW-1185">Reference proteome</keyword>
<dbReference type="EMBL" id="AANC01000003">
    <property type="protein sequence ID" value="EAQ49960.1"/>
    <property type="molecule type" value="Genomic_DNA"/>
</dbReference>
<keyword evidence="1" id="KW-0732">Signal</keyword>